<reference evidence="2 3" key="1">
    <citation type="submission" date="2021-06" db="EMBL/GenBank/DDBJ databases">
        <authorList>
            <person name="Sun Q."/>
            <person name="Li D."/>
        </authorList>
    </citation>
    <scope>NUCLEOTIDE SEQUENCE [LARGE SCALE GENOMIC DNA]</scope>
    <source>
        <strain evidence="2 3">MSJ-40</strain>
    </source>
</reference>
<organism evidence="2 3">
    <name type="scientific">Tissierella simiarum</name>
    <dbReference type="NCBI Taxonomy" id="2841534"/>
    <lineage>
        <taxon>Bacteria</taxon>
        <taxon>Bacillati</taxon>
        <taxon>Bacillota</taxon>
        <taxon>Tissierellia</taxon>
        <taxon>Tissierellales</taxon>
        <taxon>Tissierellaceae</taxon>
        <taxon>Tissierella</taxon>
    </lineage>
</organism>
<keyword evidence="3" id="KW-1185">Reference proteome</keyword>
<feature type="domain" description="ABC transporter" evidence="1">
    <location>
        <begin position="8"/>
        <end position="47"/>
    </location>
</feature>
<dbReference type="RefSeq" id="WP_216515678.1">
    <property type="nucleotide sequence ID" value="NZ_JAHLPM010000001.1"/>
</dbReference>
<keyword evidence="2" id="KW-0547">Nucleotide-binding</keyword>
<dbReference type="InterPro" id="IPR039421">
    <property type="entry name" value="Type_1_exporter"/>
</dbReference>
<evidence type="ECO:0000313" key="3">
    <source>
        <dbReference type="Proteomes" id="UP000749471"/>
    </source>
</evidence>
<comment type="caution">
    <text evidence="2">The sequence shown here is derived from an EMBL/GenBank/DDBJ whole genome shotgun (WGS) entry which is preliminary data.</text>
</comment>
<evidence type="ECO:0000313" key="2">
    <source>
        <dbReference type="EMBL" id="MBU5436454.1"/>
    </source>
</evidence>
<sequence length="97" mass="10852">MGVSAQDSDTIIEENGKNLSGGQKQRLALARAIIRQVKFIIMDEGTSALDDENAVEIEKNLVLAEDLCVIFITHHLKDVIREKLDDVYPMQSKEKVV</sequence>
<dbReference type="InterPro" id="IPR003439">
    <property type="entry name" value="ABC_transporter-like_ATP-bd"/>
</dbReference>
<dbReference type="Proteomes" id="UP000749471">
    <property type="component" value="Unassembled WGS sequence"/>
</dbReference>
<name>A0ABS6E0M8_9FIRM</name>
<dbReference type="Pfam" id="PF00005">
    <property type="entry name" value="ABC_tran"/>
    <property type="match status" value="1"/>
</dbReference>
<protein>
    <submittedName>
        <fullName evidence="2">ATP-binding cassette domain-containing protein</fullName>
    </submittedName>
</protein>
<evidence type="ECO:0000259" key="1">
    <source>
        <dbReference type="Pfam" id="PF00005"/>
    </source>
</evidence>
<keyword evidence="2" id="KW-0067">ATP-binding</keyword>
<dbReference type="PANTHER" id="PTHR43394:SF14">
    <property type="entry name" value="TRANSPORTER 2, ATP BINDING CASSETTE SUBFAMILY B"/>
    <property type="match status" value="1"/>
</dbReference>
<proteinExistence type="predicted"/>
<dbReference type="EMBL" id="JAHLPM010000001">
    <property type="protein sequence ID" value="MBU5436454.1"/>
    <property type="molecule type" value="Genomic_DNA"/>
</dbReference>
<dbReference type="GO" id="GO:0005524">
    <property type="term" value="F:ATP binding"/>
    <property type="evidence" value="ECO:0007669"/>
    <property type="project" value="UniProtKB-KW"/>
</dbReference>
<accession>A0ABS6E0M8</accession>
<gene>
    <name evidence="2" type="ORF">KQI42_00455</name>
</gene>
<dbReference type="PANTHER" id="PTHR43394">
    <property type="entry name" value="ATP-DEPENDENT PERMEASE MDL1, MITOCHONDRIAL"/>
    <property type="match status" value="1"/>
</dbReference>